<dbReference type="SMART" id="SM00494">
    <property type="entry name" value="ChtBD2"/>
    <property type="match status" value="3"/>
</dbReference>
<dbReference type="EMBL" id="SEYY01023233">
    <property type="protein sequence ID" value="KAB7495001.1"/>
    <property type="molecule type" value="Genomic_DNA"/>
</dbReference>
<keyword evidence="3" id="KW-1185">Reference proteome</keyword>
<dbReference type="PROSITE" id="PS50940">
    <property type="entry name" value="CHIT_BIND_II"/>
    <property type="match status" value="3"/>
</dbReference>
<accession>A0A5N5SLQ8</accession>
<evidence type="ECO:0000313" key="2">
    <source>
        <dbReference type="EMBL" id="KAB7495001.1"/>
    </source>
</evidence>
<proteinExistence type="predicted"/>
<dbReference type="GO" id="GO:0005576">
    <property type="term" value="C:extracellular region"/>
    <property type="evidence" value="ECO:0007669"/>
    <property type="project" value="InterPro"/>
</dbReference>
<feature type="domain" description="Chitin-binding type-2" evidence="1">
    <location>
        <begin position="172"/>
        <end position="232"/>
    </location>
</feature>
<dbReference type="AlphaFoldDB" id="A0A5N5SLQ8"/>
<comment type="caution">
    <text evidence="2">The sequence shown here is derived from an EMBL/GenBank/DDBJ whole genome shotgun (WGS) entry which is preliminary data.</text>
</comment>
<name>A0A5N5SLQ8_9CRUS</name>
<feature type="domain" description="Chitin-binding type-2" evidence="1">
    <location>
        <begin position="111"/>
        <end position="164"/>
    </location>
</feature>
<organism evidence="2 3">
    <name type="scientific">Armadillidium nasatum</name>
    <dbReference type="NCBI Taxonomy" id="96803"/>
    <lineage>
        <taxon>Eukaryota</taxon>
        <taxon>Metazoa</taxon>
        <taxon>Ecdysozoa</taxon>
        <taxon>Arthropoda</taxon>
        <taxon>Crustacea</taxon>
        <taxon>Multicrustacea</taxon>
        <taxon>Malacostraca</taxon>
        <taxon>Eumalacostraca</taxon>
        <taxon>Peracarida</taxon>
        <taxon>Isopoda</taxon>
        <taxon>Oniscidea</taxon>
        <taxon>Crinocheta</taxon>
        <taxon>Armadillidiidae</taxon>
        <taxon>Armadillidium</taxon>
    </lineage>
</organism>
<gene>
    <name evidence="2" type="ORF">Anas_11157</name>
</gene>
<dbReference type="GO" id="GO:0008061">
    <property type="term" value="F:chitin binding"/>
    <property type="evidence" value="ECO:0007669"/>
    <property type="project" value="InterPro"/>
</dbReference>
<dbReference type="Pfam" id="PF01607">
    <property type="entry name" value="CBM_14"/>
    <property type="match status" value="1"/>
</dbReference>
<reference evidence="2 3" key="1">
    <citation type="journal article" date="2019" name="PLoS Biol.">
        <title>Sex chromosomes control vertical transmission of feminizing Wolbachia symbionts in an isopod.</title>
        <authorList>
            <person name="Becking T."/>
            <person name="Chebbi M.A."/>
            <person name="Giraud I."/>
            <person name="Moumen B."/>
            <person name="Laverre T."/>
            <person name="Caubet Y."/>
            <person name="Peccoud J."/>
            <person name="Gilbert C."/>
            <person name="Cordaux R."/>
        </authorList>
    </citation>
    <scope>NUCLEOTIDE SEQUENCE [LARGE SCALE GENOMIC DNA]</scope>
    <source>
        <strain evidence="2">ANa2</strain>
        <tissue evidence="2">Whole body excluding digestive tract and cuticle</tissue>
    </source>
</reference>
<sequence>MYNITEIMLKNMSTFVATSLLIQIIVLFDLTSPTIVYNCNPKERCENGNQGYKAANPEDCFSYYLCLEDKKGNYFPSDNPIRCQDGYYYDAYYNGCYYGSTCESQCVKLCQAECTSYNYEKVADFKDCSSFYLCSPGGIKIHHKCPDRTPYFDGSECSKESYVCCDCCDECTPYCDDTYLEIADPYDCRSYYLCLTKGFPTDDNRYTCKEGEYFDTYLGRCETEHEWNRCKPTCRNRTISS</sequence>
<dbReference type="OrthoDB" id="6358444at2759"/>
<evidence type="ECO:0000259" key="1">
    <source>
        <dbReference type="PROSITE" id="PS50940"/>
    </source>
</evidence>
<feature type="domain" description="Chitin-binding type-2" evidence="1">
    <location>
        <begin position="42"/>
        <end position="104"/>
    </location>
</feature>
<dbReference type="Proteomes" id="UP000326759">
    <property type="component" value="Unassembled WGS sequence"/>
</dbReference>
<protein>
    <recommendedName>
        <fullName evidence="1">Chitin-binding type-2 domain-containing protein</fullName>
    </recommendedName>
</protein>
<dbReference type="InterPro" id="IPR002557">
    <property type="entry name" value="Chitin-bd_dom"/>
</dbReference>
<evidence type="ECO:0000313" key="3">
    <source>
        <dbReference type="Proteomes" id="UP000326759"/>
    </source>
</evidence>